<dbReference type="Pfam" id="PF18765">
    <property type="entry name" value="Polbeta"/>
    <property type="match status" value="1"/>
</dbReference>
<protein>
    <submittedName>
        <fullName evidence="2">Predicted nucleotidyltransferase</fullName>
    </submittedName>
</protein>
<reference evidence="2 3" key="1">
    <citation type="submission" date="2017-05" db="EMBL/GenBank/DDBJ databases">
        <authorList>
            <person name="Varghese N."/>
            <person name="Submissions S."/>
        </authorList>
    </citation>
    <scope>NUCLEOTIDE SEQUENCE [LARGE SCALE GENOMIC DNA]</scope>
    <source>
        <strain evidence="2 3">DSM 15522</strain>
    </source>
</reference>
<proteinExistence type="predicted"/>
<dbReference type="InterPro" id="IPR041633">
    <property type="entry name" value="Polbeta"/>
</dbReference>
<dbReference type="SUPFAM" id="SSF81301">
    <property type="entry name" value="Nucleotidyltransferase"/>
    <property type="match status" value="1"/>
</dbReference>
<evidence type="ECO:0000259" key="1">
    <source>
        <dbReference type="Pfam" id="PF18765"/>
    </source>
</evidence>
<organism evidence="2 3">
    <name type="scientific">Desulfurobacterium pacificum</name>
    <dbReference type="NCBI Taxonomy" id="240166"/>
    <lineage>
        <taxon>Bacteria</taxon>
        <taxon>Pseudomonadati</taxon>
        <taxon>Aquificota</taxon>
        <taxon>Aquificia</taxon>
        <taxon>Desulfurobacteriales</taxon>
        <taxon>Desulfurobacteriaceae</taxon>
        <taxon>Desulfurobacterium</taxon>
    </lineage>
</organism>
<keyword evidence="3" id="KW-1185">Reference proteome</keyword>
<dbReference type="InterPro" id="IPR043519">
    <property type="entry name" value="NT_sf"/>
</dbReference>
<gene>
    <name evidence="2" type="ORF">SAMN06265339_1443</name>
</gene>
<dbReference type="RefSeq" id="WP_283400890.1">
    <property type="nucleotide sequence ID" value="NZ_FXUB01000004.1"/>
</dbReference>
<feature type="domain" description="Polymerase beta nucleotidyltransferase" evidence="1">
    <location>
        <begin position="15"/>
        <end position="102"/>
    </location>
</feature>
<sequence>MNELERTGLRKELVEQIVKVILKHDKPKRVILFGSRARGDFSSVSDIDLAVEGVENAALIREILDEEVDTLLKFDVVDLNKVPDYLKEKIEKEGIVLYDEEREKV</sequence>
<comment type="caution">
    <text evidence="2">The sequence shown here is derived from an EMBL/GenBank/DDBJ whole genome shotgun (WGS) entry which is preliminary data.</text>
</comment>
<accession>A0ABY1NR40</accession>
<dbReference type="PANTHER" id="PTHR43852">
    <property type="entry name" value="NUCLEOTIDYLTRANSFERASE"/>
    <property type="match status" value="1"/>
</dbReference>
<name>A0ABY1NR40_9BACT</name>
<dbReference type="InterPro" id="IPR052930">
    <property type="entry name" value="TA_antitoxin_MntA"/>
</dbReference>
<dbReference type="CDD" id="cd05403">
    <property type="entry name" value="NT_KNTase_like"/>
    <property type="match status" value="1"/>
</dbReference>
<dbReference type="Gene3D" id="3.30.460.10">
    <property type="entry name" value="Beta Polymerase, domain 2"/>
    <property type="match status" value="1"/>
</dbReference>
<evidence type="ECO:0000313" key="2">
    <source>
        <dbReference type="EMBL" id="SMP15810.1"/>
    </source>
</evidence>
<dbReference type="PANTHER" id="PTHR43852:SF3">
    <property type="entry name" value="NUCLEOTIDYLTRANSFERASE"/>
    <property type="match status" value="1"/>
</dbReference>
<dbReference type="EMBL" id="FXUB01000004">
    <property type="protein sequence ID" value="SMP15810.1"/>
    <property type="molecule type" value="Genomic_DNA"/>
</dbReference>
<evidence type="ECO:0000313" key="3">
    <source>
        <dbReference type="Proteomes" id="UP001157911"/>
    </source>
</evidence>
<dbReference type="Proteomes" id="UP001157911">
    <property type="component" value="Unassembled WGS sequence"/>
</dbReference>